<dbReference type="PROSITE" id="PS01359">
    <property type="entry name" value="ZF_PHD_1"/>
    <property type="match status" value="1"/>
</dbReference>
<dbReference type="Gene3D" id="3.30.40.10">
    <property type="entry name" value="Zinc/RING finger domain, C3HC4 (zinc finger)"/>
    <property type="match status" value="1"/>
</dbReference>
<dbReference type="GO" id="GO:0008270">
    <property type="term" value="F:zinc ion binding"/>
    <property type="evidence" value="ECO:0007669"/>
    <property type="project" value="UniProtKB-KW"/>
</dbReference>
<reference evidence="7 8" key="1">
    <citation type="journal article" date="2015" name="Genome Biol. Evol.">
        <title>Comparative Genomics of a Bacterivorous Green Alga Reveals Evolutionary Causalities and Consequences of Phago-Mixotrophic Mode of Nutrition.</title>
        <authorList>
            <person name="Burns J.A."/>
            <person name="Paasch A."/>
            <person name="Narechania A."/>
            <person name="Kim E."/>
        </authorList>
    </citation>
    <scope>NUCLEOTIDE SEQUENCE [LARGE SCALE GENOMIC DNA]</scope>
    <source>
        <strain evidence="7 8">PLY_AMNH</strain>
    </source>
</reference>
<evidence type="ECO:0000256" key="4">
    <source>
        <dbReference type="PROSITE-ProRule" id="PRU00146"/>
    </source>
</evidence>
<dbReference type="InterPro" id="IPR013088">
    <property type="entry name" value="Znf_NHR/GATA"/>
</dbReference>
<name>A0AAE0EY75_9CHLO</name>
<evidence type="ECO:0000313" key="8">
    <source>
        <dbReference type="Proteomes" id="UP001190700"/>
    </source>
</evidence>
<evidence type="ECO:0000256" key="1">
    <source>
        <dbReference type="ARBA" id="ARBA00022723"/>
    </source>
</evidence>
<accession>A0AAE0EY75</accession>
<dbReference type="Gene3D" id="3.40.630.30">
    <property type="match status" value="1"/>
</dbReference>
<evidence type="ECO:0000313" key="7">
    <source>
        <dbReference type="EMBL" id="KAK3244554.1"/>
    </source>
</evidence>
<protein>
    <recommendedName>
        <fullName evidence="6">PHD-type domain-containing protein</fullName>
    </recommendedName>
</protein>
<evidence type="ECO:0000256" key="5">
    <source>
        <dbReference type="SAM" id="MobiDB-lite"/>
    </source>
</evidence>
<dbReference type="InterPro" id="IPR000679">
    <property type="entry name" value="Znf_GATA"/>
</dbReference>
<feature type="region of interest" description="Disordered" evidence="5">
    <location>
        <begin position="1"/>
        <end position="56"/>
    </location>
</feature>
<dbReference type="AlphaFoldDB" id="A0AAE0EY75"/>
<dbReference type="InterPro" id="IPR013083">
    <property type="entry name" value="Znf_RING/FYVE/PHD"/>
</dbReference>
<keyword evidence="3" id="KW-0862">Zinc</keyword>
<feature type="compositionally biased region" description="Acidic residues" evidence="5">
    <location>
        <begin position="111"/>
        <end position="146"/>
    </location>
</feature>
<dbReference type="SMART" id="SM00249">
    <property type="entry name" value="PHD"/>
    <property type="match status" value="1"/>
</dbReference>
<comment type="caution">
    <text evidence="7">The sequence shown here is derived from an EMBL/GenBank/DDBJ whole genome shotgun (WGS) entry which is preliminary data.</text>
</comment>
<gene>
    <name evidence="7" type="ORF">CYMTET_45834</name>
</gene>
<proteinExistence type="predicted"/>
<dbReference type="Pfam" id="PF00320">
    <property type="entry name" value="GATA"/>
    <property type="match status" value="1"/>
</dbReference>
<dbReference type="GO" id="GO:0043565">
    <property type="term" value="F:sequence-specific DNA binding"/>
    <property type="evidence" value="ECO:0007669"/>
    <property type="project" value="InterPro"/>
</dbReference>
<evidence type="ECO:0000259" key="6">
    <source>
        <dbReference type="PROSITE" id="PS50016"/>
    </source>
</evidence>
<dbReference type="InterPro" id="IPR016181">
    <property type="entry name" value="Acyl_CoA_acyltransferase"/>
</dbReference>
<dbReference type="InterPro" id="IPR001965">
    <property type="entry name" value="Znf_PHD"/>
</dbReference>
<evidence type="ECO:0000256" key="3">
    <source>
        <dbReference type="ARBA" id="ARBA00022833"/>
    </source>
</evidence>
<dbReference type="SUPFAM" id="SSF57716">
    <property type="entry name" value="Glucocorticoid receptor-like (DNA-binding domain)"/>
    <property type="match status" value="1"/>
</dbReference>
<keyword evidence="2 4" id="KW-0863">Zinc-finger</keyword>
<evidence type="ECO:0000256" key="2">
    <source>
        <dbReference type="ARBA" id="ARBA00022771"/>
    </source>
</evidence>
<dbReference type="InterPro" id="IPR011011">
    <property type="entry name" value="Znf_FYVE_PHD"/>
</dbReference>
<dbReference type="Gene3D" id="3.30.50.10">
    <property type="entry name" value="Erythroid Transcription Factor GATA-1, subunit A"/>
    <property type="match status" value="1"/>
</dbReference>
<organism evidence="7 8">
    <name type="scientific">Cymbomonas tetramitiformis</name>
    <dbReference type="NCBI Taxonomy" id="36881"/>
    <lineage>
        <taxon>Eukaryota</taxon>
        <taxon>Viridiplantae</taxon>
        <taxon>Chlorophyta</taxon>
        <taxon>Pyramimonadophyceae</taxon>
        <taxon>Pyramimonadales</taxon>
        <taxon>Pyramimonadaceae</taxon>
        <taxon>Cymbomonas</taxon>
    </lineage>
</organism>
<feature type="region of interest" description="Disordered" evidence="5">
    <location>
        <begin position="111"/>
        <end position="150"/>
    </location>
</feature>
<dbReference type="InterPro" id="IPR019786">
    <property type="entry name" value="Zinc_finger_PHD-type_CS"/>
</dbReference>
<dbReference type="SUPFAM" id="SSF57903">
    <property type="entry name" value="FYVE/PHD zinc finger"/>
    <property type="match status" value="1"/>
</dbReference>
<keyword evidence="1" id="KW-0479">Metal-binding</keyword>
<dbReference type="CDD" id="cd00202">
    <property type="entry name" value="ZnF_GATA"/>
    <property type="match status" value="1"/>
</dbReference>
<dbReference type="SMART" id="SM00401">
    <property type="entry name" value="ZnF_GATA"/>
    <property type="match status" value="1"/>
</dbReference>
<dbReference type="PROSITE" id="PS50016">
    <property type="entry name" value="ZF_PHD_2"/>
    <property type="match status" value="1"/>
</dbReference>
<dbReference type="EMBL" id="LGRX02031716">
    <property type="protein sequence ID" value="KAK3244554.1"/>
    <property type="molecule type" value="Genomic_DNA"/>
</dbReference>
<dbReference type="SUPFAM" id="SSF55729">
    <property type="entry name" value="Acyl-CoA N-acyltransferases (Nat)"/>
    <property type="match status" value="1"/>
</dbReference>
<feature type="domain" description="PHD-type" evidence="6">
    <location>
        <begin position="406"/>
        <end position="465"/>
    </location>
</feature>
<dbReference type="Proteomes" id="UP001190700">
    <property type="component" value="Unassembled WGS sequence"/>
</dbReference>
<sequence length="558" mass="62017">MPGLPKNASSVATPACTKRKVAPSTARAAPDKRMKGAPTPAAKRPSTPCSNAVSPWGASRRCASCLVRTTPQWRTFNDVPGIDGSVVLCNACGVRYVRSGQLHLAEVGEADEFEEPVQEEPVCEGTPIEEDSDLKEEGIEEEEEPEVGPPPYDFSVVPYCGADVEKSGSILLAVHGRESWIAAVDEMHALCNEATRRLSLRSKGPTVGLSREYIAQRAEIDDPLRGFMVRTRSEGWLQGFVWYTTFTTWTNFFKWDSLASQCGMRRQDAVSGRAVDLDGTLARELQAQFHEGDPNTTGVVWPRVAEVSLVGALGCGARLMQLALDELETESSYDYVVLQATKNSIAFYEALGFVRVGAVARYSHRRGGSATEVVGYRHWLGTDEAIKRTDRTSYMMARRLNVSRRRRHCVCGQPALRLWQAETSMLECGECHQLFHPTCMHQTFLNCSGSSDGRALWRCESCRPPPPQRESALLEDLPPFGLQQTNFAATIMKDQDILSNWNPQFFEDDFPGAYEATGSAGAVKKSSTERVRDRGSQEDGFLIMSRWGWRMKYRETED</sequence>
<dbReference type="InterPro" id="IPR019787">
    <property type="entry name" value="Znf_PHD-finger"/>
</dbReference>
<keyword evidence="8" id="KW-1185">Reference proteome</keyword>
<dbReference type="GO" id="GO:0006355">
    <property type="term" value="P:regulation of DNA-templated transcription"/>
    <property type="evidence" value="ECO:0007669"/>
    <property type="project" value="InterPro"/>
</dbReference>